<protein>
    <submittedName>
        <fullName evidence="2">Uncharacterized protein</fullName>
    </submittedName>
</protein>
<dbReference type="Proteomes" id="UP000427281">
    <property type="component" value="Chromosome"/>
</dbReference>
<dbReference type="KEGG" id="gim:F1728_15960"/>
<feature type="transmembrane region" description="Helical" evidence="1">
    <location>
        <begin position="145"/>
        <end position="169"/>
    </location>
</feature>
<feature type="transmembrane region" description="Helical" evidence="1">
    <location>
        <begin position="324"/>
        <end position="342"/>
    </location>
</feature>
<sequence length="397" mass="43730">MLKSSLPLTLILLSGILLLIAVVDSTRLTDIHSYLNTISPRPGASGNHSLPALGILLTLLGCVFRMGAIPIHFRQQELRAEIPCWISTTTLLIPLTAGLSFLILIGSQIGVVESALLEQIFYYCALITLTVSSGLLLVEKIIRGLFDLLLIQTTGVFLALLSAVCWRWRHASENPESGSILQAIQEYAPELLFSYLTLAGLAFLIDALAQQGTKIRTPEQLRGLFADQRLAGIAAVLLLLTLAGFPALAVFRLKWQTLILLLEIHQPSMTGTMATLHAGYLGLAVVVAISSALTAFVCIRLLIQVCLAQPLTRHRQRSHRGMLIACYCCLIGSLIFSVKMMLNIQGDNRRLRCLFNCRQSQLCRQRHGHSEDTRQNNPDVVTEIPLMSACPFRSFHI</sequence>
<feature type="transmembrane region" description="Helical" evidence="1">
    <location>
        <begin position="85"/>
        <end position="108"/>
    </location>
</feature>
<evidence type="ECO:0000256" key="1">
    <source>
        <dbReference type="SAM" id="Phobius"/>
    </source>
</evidence>
<feature type="transmembrane region" description="Helical" evidence="1">
    <location>
        <begin position="278"/>
        <end position="303"/>
    </location>
</feature>
<keyword evidence="1" id="KW-0812">Transmembrane</keyword>
<dbReference type="RefSeq" id="WP_155364972.1">
    <property type="nucleotide sequence ID" value="NZ_CP043930.1"/>
</dbReference>
<feature type="transmembrane region" description="Helical" evidence="1">
    <location>
        <begin position="230"/>
        <end position="251"/>
    </location>
</feature>
<evidence type="ECO:0000313" key="2">
    <source>
        <dbReference type="EMBL" id="QGQ24092.1"/>
    </source>
</evidence>
<dbReference type="AlphaFoldDB" id="A0A6I6AEQ2"/>
<proteinExistence type="predicted"/>
<name>A0A6I6AEQ2_9PLAN</name>
<keyword evidence="1" id="KW-0472">Membrane</keyword>
<feature type="transmembrane region" description="Helical" evidence="1">
    <location>
        <begin position="49"/>
        <end position="73"/>
    </location>
</feature>
<keyword evidence="3" id="KW-1185">Reference proteome</keyword>
<gene>
    <name evidence="2" type="ORF">F1728_15960</name>
</gene>
<feature type="transmembrane region" description="Helical" evidence="1">
    <location>
        <begin position="191"/>
        <end position="209"/>
    </location>
</feature>
<reference evidence="2 3" key="1">
    <citation type="submission" date="2019-09" db="EMBL/GenBank/DDBJ databases">
        <title>Gimesia benthica sp. nov., a novel bacterium isolated from deep-sea water of the Northwest Indian Ocean.</title>
        <authorList>
            <person name="Dai X."/>
        </authorList>
    </citation>
    <scope>NUCLEOTIDE SEQUENCE [LARGE SCALE GENOMIC DNA]</scope>
    <source>
        <strain evidence="2 3">E7</strain>
    </source>
</reference>
<keyword evidence="1" id="KW-1133">Transmembrane helix</keyword>
<organism evidence="2 3">
    <name type="scientific">Gimesia benthica</name>
    <dbReference type="NCBI Taxonomy" id="2608982"/>
    <lineage>
        <taxon>Bacteria</taxon>
        <taxon>Pseudomonadati</taxon>
        <taxon>Planctomycetota</taxon>
        <taxon>Planctomycetia</taxon>
        <taxon>Planctomycetales</taxon>
        <taxon>Planctomycetaceae</taxon>
        <taxon>Gimesia</taxon>
    </lineage>
</organism>
<accession>A0A6I6AEQ2</accession>
<dbReference type="EMBL" id="CP043930">
    <property type="protein sequence ID" value="QGQ24092.1"/>
    <property type="molecule type" value="Genomic_DNA"/>
</dbReference>
<evidence type="ECO:0000313" key="3">
    <source>
        <dbReference type="Proteomes" id="UP000427281"/>
    </source>
</evidence>
<feature type="transmembrane region" description="Helical" evidence="1">
    <location>
        <begin position="120"/>
        <end position="138"/>
    </location>
</feature>